<reference evidence="1 2" key="1">
    <citation type="submission" date="2014-04" db="EMBL/GenBank/DDBJ databases">
        <authorList>
            <consortium name="DOE Joint Genome Institute"/>
            <person name="Kuo A."/>
            <person name="Kohler A."/>
            <person name="Nagy L.G."/>
            <person name="Floudas D."/>
            <person name="Copeland A."/>
            <person name="Barry K.W."/>
            <person name="Cichocki N."/>
            <person name="Veneault-Fourrey C."/>
            <person name="LaButti K."/>
            <person name="Lindquist E.A."/>
            <person name="Lipzen A."/>
            <person name="Lundell T."/>
            <person name="Morin E."/>
            <person name="Murat C."/>
            <person name="Sun H."/>
            <person name="Tunlid A."/>
            <person name="Henrissat B."/>
            <person name="Grigoriev I.V."/>
            <person name="Hibbett D.S."/>
            <person name="Martin F."/>
            <person name="Nordberg H.P."/>
            <person name="Cantor M.N."/>
            <person name="Hua S.X."/>
        </authorList>
    </citation>
    <scope>NUCLEOTIDE SEQUENCE [LARGE SCALE GENOMIC DNA]</scope>
    <source>
        <strain evidence="1 2">Foug A</strain>
    </source>
</reference>
<keyword evidence="2" id="KW-1185">Reference proteome</keyword>
<accession>A0A0C3A7M1</accession>
<proteinExistence type="predicted"/>
<reference evidence="2" key="2">
    <citation type="submission" date="2015-01" db="EMBL/GenBank/DDBJ databases">
        <title>Evolutionary Origins and Diversification of the Mycorrhizal Mutualists.</title>
        <authorList>
            <consortium name="DOE Joint Genome Institute"/>
            <consortium name="Mycorrhizal Genomics Consortium"/>
            <person name="Kohler A."/>
            <person name="Kuo A."/>
            <person name="Nagy L.G."/>
            <person name="Floudas D."/>
            <person name="Copeland A."/>
            <person name="Barry K.W."/>
            <person name="Cichocki N."/>
            <person name="Veneault-Fourrey C."/>
            <person name="LaButti K."/>
            <person name="Lindquist E.A."/>
            <person name="Lipzen A."/>
            <person name="Lundell T."/>
            <person name="Morin E."/>
            <person name="Murat C."/>
            <person name="Riley R."/>
            <person name="Ohm R."/>
            <person name="Sun H."/>
            <person name="Tunlid A."/>
            <person name="Henrissat B."/>
            <person name="Grigoriev I.V."/>
            <person name="Hibbett D.S."/>
            <person name="Martin F."/>
        </authorList>
    </citation>
    <scope>NUCLEOTIDE SEQUENCE [LARGE SCALE GENOMIC DNA]</scope>
    <source>
        <strain evidence="2">Foug A</strain>
    </source>
</reference>
<protein>
    <submittedName>
        <fullName evidence="1">Uncharacterized protein</fullName>
    </submittedName>
</protein>
<evidence type="ECO:0000313" key="2">
    <source>
        <dbReference type="Proteomes" id="UP000053989"/>
    </source>
</evidence>
<dbReference type="Proteomes" id="UP000053989">
    <property type="component" value="Unassembled WGS sequence"/>
</dbReference>
<evidence type="ECO:0000313" key="1">
    <source>
        <dbReference type="EMBL" id="KIM60862.1"/>
    </source>
</evidence>
<organism evidence="1 2">
    <name type="scientific">Scleroderma citrinum Foug A</name>
    <dbReference type="NCBI Taxonomy" id="1036808"/>
    <lineage>
        <taxon>Eukaryota</taxon>
        <taxon>Fungi</taxon>
        <taxon>Dikarya</taxon>
        <taxon>Basidiomycota</taxon>
        <taxon>Agaricomycotina</taxon>
        <taxon>Agaricomycetes</taxon>
        <taxon>Agaricomycetidae</taxon>
        <taxon>Boletales</taxon>
        <taxon>Sclerodermatineae</taxon>
        <taxon>Sclerodermataceae</taxon>
        <taxon>Scleroderma</taxon>
    </lineage>
</organism>
<name>A0A0C3A7M1_9AGAM</name>
<dbReference type="AlphaFoldDB" id="A0A0C3A7M1"/>
<dbReference type="EMBL" id="KN822057">
    <property type="protein sequence ID" value="KIM60862.1"/>
    <property type="molecule type" value="Genomic_DNA"/>
</dbReference>
<sequence>MKLGEGGFVTRTLAPCVWPDCSYHNQPELVPSSAAHDINLLASQQQVPSCITDLH</sequence>
<dbReference type="InParanoid" id="A0A0C3A7M1"/>
<gene>
    <name evidence="1" type="ORF">SCLCIDRAFT_922520</name>
</gene>
<dbReference type="HOGENOM" id="CLU_3033730_0_0_1"/>